<gene>
    <name evidence="8" type="ORF">HKI87_13g73080</name>
</gene>
<evidence type="ECO:0000259" key="7">
    <source>
        <dbReference type="PROSITE" id="PS50892"/>
    </source>
</evidence>
<sequence length="1086" mass="116364">MHRLGFKRSSPRPASDRSANQDEVLDSGEDLSVAPRLIGQCGVPSNATVVEYDFYQRLVAVGTRDGRLKIVGADGVEALFISPRGTCTRQVGLTAQGGVLRLSDTGSLELWSLPEEIILSFVDEEEIECFELVHTTPFVVVGSKDGSLRVAQVVLGAGDNPEDFKLLPYRIDCETLAGSGSIVRIALQPGASTNKVLVGFSEGDVSLWALHEKKLVMTGSSELDVNGAKLSDVQWLGNEGERFVSGYDDGSLWLWRVPHEALPKFAPPAKPGNVTPLCRLDYATSSSPFASILSLRCGQAGTDATEGRCHLIAHGVSQDGMKAVMSVELEEAKMDSIRGGSTASQIECKAESCKTLPWFGNVESFCIIESISSNLELEIGAIVTLAEFCTIHIYDVESYMPFQVDTPFQRCTAVQCAALERGEAGSKSRMLRRLLDEPEDAFQPPILASGSPWPITGGRPTERNVDMPAEWGILVTGHQDGVARVWDAGLGSLKLLASFPSEDAPSSPIVCVSTSSNLLVVGYDSGEVRAFVSADREEVAYEQLAIAESLEIENATHDGSPFACVIRSLTHQRAVSALDCGVDFGLIACGDEGGTVSAIDLEGTMLFCGQIFDCPVASVLLTTRDFAGAGGAHRCVVVSSEACSVALIDLDDPKTMPEVMAPKNASRLLCACVLDQRSHLVEASRSECELQFPGLARRRRGQDGDVDSLEVSSSEEEEAEEAEAEGDGNDGKQEVCREEGGVGDDAGESKVGSRGVHVLQCSSGYLRIYPLTGIARGERSTWKKHKAEVPFVAAGAVDRPGRGGEASCAVTIDEVGTLGIWSIPGFESYWNRKVSDVIGWRWAPSEDARVVVSGDGQVAIILSEEVIRISLPSDDRRNPLPSLCLHDKEVADALEAALAAIAISSKDEEDAVARDKPKTKFGSFLSSAASMVTGQSAPQPASRPSVQQLHTTFSKAVVARQAIRPVAKSDPTGARAALGLGEGNSQRTPWFSTGGGGGASSSSSGAQRKPQKPGRRTVDEIKAAYGRDTTKVKSVMAENMNKLAERGEKLSQIQDKTQQLEDDAMDFMTMAKKLAEREKNKKWYEF</sequence>
<feature type="compositionally biased region" description="Acidic residues" evidence="6">
    <location>
        <begin position="704"/>
        <end position="728"/>
    </location>
</feature>
<comment type="similarity">
    <text evidence="2">Belongs to the WD repeat L(2)GL family.</text>
</comment>
<feature type="region of interest" description="Disordered" evidence="6">
    <location>
        <begin position="699"/>
        <end position="750"/>
    </location>
</feature>
<comment type="subcellular location">
    <subcellularLocation>
        <location evidence="1">Cytoplasm</location>
    </subcellularLocation>
</comment>
<dbReference type="GO" id="GO:0006887">
    <property type="term" value="P:exocytosis"/>
    <property type="evidence" value="ECO:0007669"/>
    <property type="project" value="UniProtKB-KW"/>
</dbReference>
<dbReference type="GO" id="GO:0006893">
    <property type="term" value="P:Golgi to plasma membrane transport"/>
    <property type="evidence" value="ECO:0007669"/>
    <property type="project" value="TreeGrafter"/>
</dbReference>
<dbReference type="SUPFAM" id="SSF50978">
    <property type="entry name" value="WD40 repeat-like"/>
    <property type="match status" value="1"/>
</dbReference>
<dbReference type="GO" id="GO:0045159">
    <property type="term" value="F:myosin II binding"/>
    <property type="evidence" value="ECO:0007669"/>
    <property type="project" value="TreeGrafter"/>
</dbReference>
<evidence type="ECO:0000256" key="1">
    <source>
        <dbReference type="ARBA" id="ARBA00004496"/>
    </source>
</evidence>
<dbReference type="GO" id="GO:0005737">
    <property type="term" value="C:cytoplasm"/>
    <property type="evidence" value="ECO:0007669"/>
    <property type="project" value="UniProtKB-SubCell"/>
</dbReference>
<evidence type="ECO:0000256" key="5">
    <source>
        <dbReference type="PROSITE-ProRule" id="PRU00290"/>
    </source>
</evidence>
<evidence type="ECO:0000256" key="4">
    <source>
        <dbReference type="ARBA" id="ARBA00022490"/>
    </source>
</evidence>
<evidence type="ECO:0000256" key="6">
    <source>
        <dbReference type="SAM" id="MobiDB-lite"/>
    </source>
</evidence>
<feature type="region of interest" description="Disordered" evidence="6">
    <location>
        <begin position="968"/>
        <end position="1017"/>
    </location>
</feature>
<proteinExistence type="inferred from homology"/>
<dbReference type="GO" id="GO:0005886">
    <property type="term" value="C:plasma membrane"/>
    <property type="evidence" value="ECO:0007669"/>
    <property type="project" value="TreeGrafter"/>
</dbReference>
<feature type="compositionally biased region" description="Basic and acidic residues" evidence="6">
    <location>
        <begin position="729"/>
        <end position="740"/>
    </location>
</feature>
<dbReference type="SMART" id="SM00320">
    <property type="entry name" value="WD40"/>
    <property type="match status" value="5"/>
</dbReference>
<dbReference type="GO" id="GO:0005096">
    <property type="term" value="F:GTPase activator activity"/>
    <property type="evidence" value="ECO:0007669"/>
    <property type="project" value="TreeGrafter"/>
</dbReference>
<dbReference type="Gene3D" id="1.20.5.110">
    <property type="match status" value="1"/>
</dbReference>
<dbReference type="EMBL" id="CP151513">
    <property type="protein sequence ID" value="WZN65746.1"/>
    <property type="molecule type" value="Genomic_DNA"/>
</dbReference>
<dbReference type="InterPro" id="IPR015943">
    <property type="entry name" value="WD40/YVTN_repeat-like_dom_sf"/>
</dbReference>
<dbReference type="InterPro" id="IPR042855">
    <property type="entry name" value="V_SNARE_CC"/>
</dbReference>
<feature type="compositionally biased region" description="Basic residues" evidence="6">
    <location>
        <begin position="1"/>
        <end position="10"/>
    </location>
</feature>
<dbReference type="AlphaFoldDB" id="A0AAX4PIS1"/>
<dbReference type="Proteomes" id="UP001472866">
    <property type="component" value="Chromosome 13"/>
</dbReference>
<evidence type="ECO:0000256" key="3">
    <source>
        <dbReference type="ARBA" id="ARBA00022483"/>
    </source>
</evidence>
<evidence type="ECO:0000256" key="2">
    <source>
        <dbReference type="ARBA" id="ARBA00008070"/>
    </source>
</evidence>
<name>A0AAX4PIS1_9CHLO</name>
<organism evidence="8 9">
    <name type="scientific">Chloropicon roscoffensis</name>
    <dbReference type="NCBI Taxonomy" id="1461544"/>
    <lineage>
        <taxon>Eukaryota</taxon>
        <taxon>Viridiplantae</taxon>
        <taxon>Chlorophyta</taxon>
        <taxon>Chloropicophyceae</taxon>
        <taxon>Chloropicales</taxon>
        <taxon>Chloropicaceae</taxon>
        <taxon>Chloropicon</taxon>
    </lineage>
</organism>
<dbReference type="SUPFAM" id="SSF58038">
    <property type="entry name" value="SNARE fusion complex"/>
    <property type="match status" value="1"/>
</dbReference>
<dbReference type="Gene3D" id="2.130.10.10">
    <property type="entry name" value="YVTN repeat-like/Quinoprotein amine dehydrogenase"/>
    <property type="match status" value="2"/>
</dbReference>
<feature type="domain" description="V-SNARE coiled-coil homology" evidence="7">
    <location>
        <begin position="1021"/>
        <end position="1085"/>
    </location>
</feature>
<dbReference type="SUPFAM" id="SSF50998">
    <property type="entry name" value="Quinoprotein alcohol dehydrogenase-like"/>
    <property type="match status" value="1"/>
</dbReference>
<protein>
    <submittedName>
        <fullName evidence="8">Syntaxin-binding protein</fullName>
    </submittedName>
</protein>
<feature type="region of interest" description="Disordered" evidence="6">
    <location>
        <begin position="1"/>
        <end position="25"/>
    </location>
</feature>
<dbReference type="CDD" id="cd15873">
    <property type="entry name" value="R-SNARE_STXBP5_6"/>
    <property type="match status" value="1"/>
</dbReference>
<dbReference type="InterPro" id="IPR001680">
    <property type="entry name" value="WD40_rpt"/>
</dbReference>
<evidence type="ECO:0000313" key="9">
    <source>
        <dbReference type="Proteomes" id="UP001472866"/>
    </source>
</evidence>
<dbReference type="PROSITE" id="PS50892">
    <property type="entry name" value="V_SNARE"/>
    <property type="match status" value="1"/>
</dbReference>
<dbReference type="InterPro" id="IPR011047">
    <property type="entry name" value="Quinoprotein_ADH-like_sf"/>
</dbReference>
<dbReference type="PANTHER" id="PTHR10241">
    <property type="entry name" value="LETHAL 2 GIANT LARVAE PROTEIN"/>
    <property type="match status" value="1"/>
</dbReference>
<keyword evidence="3" id="KW-0268">Exocytosis</keyword>
<dbReference type="GO" id="GO:0019905">
    <property type="term" value="F:syntaxin binding"/>
    <property type="evidence" value="ECO:0007669"/>
    <property type="project" value="TreeGrafter"/>
</dbReference>
<keyword evidence="4" id="KW-0963">Cytoplasm</keyword>
<keyword evidence="5" id="KW-0175">Coiled coil</keyword>
<dbReference type="PANTHER" id="PTHR10241:SF25">
    <property type="entry name" value="TOMOSYN, ISOFORM C"/>
    <property type="match status" value="1"/>
</dbReference>
<reference evidence="8 9" key="1">
    <citation type="submission" date="2024-03" db="EMBL/GenBank/DDBJ databases">
        <title>Complete genome sequence of the green alga Chloropicon roscoffensis RCC1871.</title>
        <authorList>
            <person name="Lemieux C."/>
            <person name="Pombert J.-F."/>
            <person name="Otis C."/>
            <person name="Turmel M."/>
        </authorList>
    </citation>
    <scope>NUCLEOTIDE SEQUENCE [LARGE SCALE GENOMIC DNA]</scope>
    <source>
        <strain evidence="8 9">RCC1871</strain>
    </source>
</reference>
<dbReference type="InterPro" id="IPR036322">
    <property type="entry name" value="WD40_repeat_dom_sf"/>
</dbReference>
<dbReference type="Pfam" id="PF00957">
    <property type="entry name" value="Synaptobrevin"/>
    <property type="match status" value="1"/>
</dbReference>
<accession>A0AAX4PIS1</accession>
<evidence type="ECO:0000313" key="8">
    <source>
        <dbReference type="EMBL" id="WZN65746.1"/>
    </source>
</evidence>
<keyword evidence="9" id="KW-1185">Reference proteome</keyword>